<accession>A0A4U7KMY2</accession>
<sequence length="261" mass="26812">MERFLSIVFPCCFPNRRSSSSGQHNERTPLLYDAAHTAHGSSRNSISDSGLATPGSDAKRVKRKHNSILPAPAYDAHVLRNILDDFKGKLIAVDASGATGGGEKGATGATAGLLLESGAEAVGQAEAEAASASTTSISAKHLTPVHTLRLAVSSSHPPAASQSKLVDIWSTSPPSSTTTSSNTPAAAPSNTILSYSAAVKRGSAAGKPKGKRFSGAAKGSAAAAVPEASVEQKTYESLAELARSKPLVHDWELEEGEDAKA</sequence>
<dbReference type="OrthoDB" id="2550346at2759"/>
<reference evidence="2 3" key="1">
    <citation type="submission" date="2019-05" db="EMBL/GenBank/DDBJ databases">
        <title>Sporisorium graminicola CBS 10092 draft sequencing and annotation.</title>
        <authorList>
            <person name="Solano-Gonzalez S."/>
            <person name="Caddick M.X."/>
            <person name="Darby A."/>
        </authorList>
    </citation>
    <scope>NUCLEOTIDE SEQUENCE [LARGE SCALE GENOMIC DNA]</scope>
    <source>
        <strain evidence="2 3">CBS 10092</strain>
    </source>
</reference>
<dbReference type="Proteomes" id="UP000306050">
    <property type="component" value="Chromosome SGRAM_7"/>
</dbReference>
<organism evidence="2 3">
    <name type="scientific">Sporisorium graminicola</name>
    <dbReference type="NCBI Taxonomy" id="280036"/>
    <lineage>
        <taxon>Eukaryota</taxon>
        <taxon>Fungi</taxon>
        <taxon>Dikarya</taxon>
        <taxon>Basidiomycota</taxon>
        <taxon>Ustilaginomycotina</taxon>
        <taxon>Ustilaginomycetes</taxon>
        <taxon>Ustilaginales</taxon>
        <taxon>Ustilaginaceae</taxon>
        <taxon>Sporisorium</taxon>
    </lineage>
</organism>
<feature type="region of interest" description="Disordered" evidence="1">
    <location>
        <begin position="37"/>
        <end position="61"/>
    </location>
</feature>
<feature type="compositionally biased region" description="Polar residues" evidence="1">
    <location>
        <begin position="39"/>
        <end position="50"/>
    </location>
</feature>
<comment type="caution">
    <text evidence="2">The sequence shown here is derived from an EMBL/GenBank/DDBJ whole genome shotgun (WGS) entry which is preliminary data.</text>
</comment>
<feature type="compositionally biased region" description="Low complexity" evidence="1">
    <location>
        <begin position="170"/>
        <end position="188"/>
    </location>
</feature>
<evidence type="ECO:0000256" key="1">
    <source>
        <dbReference type="SAM" id="MobiDB-lite"/>
    </source>
</evidence>
<dbReference type="AlphaFoldDB" id="A0A4U7KMY2"/>
<evidence type="ECO:0000313" key="3">
    <source>
        <dbReference type="Proteomes" id="UP000306050"/>
    </source>
</evidence>
<feature type="compositionally biased region" description="Low complexity" evidence="1">
    <location>
        <begin position="213"/>
        <end position="229"/>
    </location>
</feature>
<protein>
    <submittedName>
        <fullName evidence="2">Uncharacterized protein</fullName>
    </submittedName>
</protein>
<evidence type="ECO:0000313" key="2">
    <source>
        <dbReference type="EMBL" id="TKY85463.1"/>
    </source>
</evidence>
<dbReference type="RefSeq" id="XP_029737448.1">
    <property type="nucleotide sequence ID" value="XM_029886217.1"/>
</dbReference>
<dbReference type="GeneID" id="40728520"/>
<feature type="region of interest" description="Disordered" evidence="1">
    <location>
        <begin position="204"/>
        <end position="230"/>
    </location>
</feature>
<gene>
    <name evidence="2" type="ORF">EX895_005625</name>
</gene>
<dbReference type="EMBL" id="SRRM01000020">
    <property type="protein sequence ID" value="TKY85463.1"/>
    <property type="molecule type" value="Genomic_DNA"/>
</dbReference>
<name>A0A4U7KMY2_9BASI</name>
<dbReference type="KEGG" id="sgra:EX895_005625"/>
<keyword evidence="3" id="KW-1185">Reference proteome</keyword>
<feature type="region of interest" description="Disordered" evidence="1">
    <location>
        <begin position="168"/>
        <end position="188"/>
    </location>
</feature>
<proteinExistence type="predicted"/>